<keyword evidence="3" id="KW-1185">Reference proteome</keyword>
<dbReference type="AlphaFoldDB" id="A0A3N1L8H6"/>
<sequence length="123" mass="13825">MRVYSVHVRADDAIAVREGFAWSALPLPILWAAGHRLWLLTLLVLAADLLLVAAWVHGWLGTTEAGLVTVAFRFLFAAEANDLFRRQLYWRGYVEDGPTTGRSADAALRRWADRRQGWDGAYA</sequence>
<name>A0A3N1L8H6_9PROT</name>
<reference evidence="2 3" key="1">
    <citation type="submission" date="2018-11" db="EMBL/GenBank/DDBJ databases">
        <title>Genomic Encyclopedia of Type Strains, Phase IV (KMG-IV): sequencing the most valuable type-strain genomes for metagenomic binning, comparative biology and taxonomic classification.</title>
        <authorList>
            <person name="Goeker M."/>
        </authorList>
    </citation>
    <scope>NUCLEOTIDE SEQUENCE [LARGE SCALE GENOMIC DNA]</scope>
    <source>
        <strain evidence="2 3">DSM 5900</strain>
    </source>
</reference>
<evidence type="ECO:0000313" key="2">
    <source>
        <dbReference type="EMBL" id="ROP90983.1"/>
    </source>
</evidence>
<accession>A0A3N1L8H6</accession>
<dbReference type="Proteomes" id="UP000278222">
    <property type="component" value="Unassembled WGS sequence"/>
</dbReference>
<dbReference type="EMBL" id="RJKX01000014">
    <property type="protein sequence ID" value="ROP90983.1"/>
    <property type="molecule type" value="Genomic_DNA"/>
</dbReference>
<keyword evidence="1" id="KW-0812">Transmembrane</keyword>
<organism evidence="2 3">
    <name type="scientific">Stella humosa</name>
    <dbReference type="NCBI Taxonomy" id="94"/>
    <lineage>
        <taxon>Bacteria</taxon>
        <taxon>Pseudomonadati</taxon>
        <taxon>Pseudomonadota</taxon>
        <taxon>Alphaproteobacteria</taxon>
        <taxon>Rhodospirillales</taxon>
        <taxon>Stellaceae</taxon>
        <taxon>Stella</taxon>
    </lineage>
</organism>
<dbReference type="RefSeq" id="WP_123690530.1">
    <property type="nucleotide sequence ID" value="NZ_AP019700.1"/>
</dbReference>
<gene>
    <name evidence="2" type="ORF">EDC65_2843</name>
</gene>
<protein>
    <submittedName>
        <fullName evidence="2">Uncharacterized protein DUF2628</fullName>
    </submittedName>
</protein>
<dbReference type="OrthoDB" id="7285394at2"/>
<evidence type="ECO:0000313" key="3">
    <source>
        <dbReference type="Proteomes" id="UP000278222"/>
    </source>
</evidence>
<feature type="transmembrane region" description="Helical" evidence="1">
    <location>
        <begin position="65"/>
        <end position="84"/>
    </location>
</feature>
<keyword evidence="1" id="KW-1133">Transmembrane helix</keyword>
<keyword evidence="1" id="KW-0472">Membrane</keyword>
<comment type="caution">
    <text evidence="2">The sequence shown here is derived from an EMBL/GenBank/DDBJ whole genome shotgun (WGS) entry which is preliminary data.</text>
</comment>
<evidence type="ECO:0000256" key="1">
    <source>
        <dbReference type="SAM" id="Phobius"/>
    </source>
</evidence>
<proteinExistence type="predicted"/>